<dbReference type="InterPro" id="IPR016154">
    <property type="entry name" value="Heat_shock_Hsp33_C"/>
</dbReference>
<keyword evidence="7" id="KW-1185">Reference proteome</keyword>
<reference evidence="6" key="1">
    <citation type="submission" date="2023-07" db="EMBL/GenBank/DDBJ databases">
        <title>Genomic Encyclopedia of Type Strains, Phase IV (KMG-IV): sequencing the most valuable type-strain genomes for metagenomic binning, comparative biology and taxonomic classification.</title>
        <authorList>
            <person name="Goeker M."/>
        </authorList>
    </citation>
    <scope>NUCLEOTIDE SEQUENCE [LARGE SCALE GENOMIC DNA]</scope>
    <source>
        <strain evidence="6">DSM 22019</strain>
    </source>
</reference>
<dbReference type="Proteomes" id="UP001236620">
    <property type="component" value="Unassembled WGS sequence"/>
</dbReference>
<gene>
    <name evidence="6" type="ORF">J2Z63_000312</name>
</gene>
<keyword evidence="2" id="KW-0862">Zinc</keyword>
<protein>
    <submittedName>
        <fullName evidence="6">Molecular chaperone Hsp33</fullName>
    </submittedName>
</protein>
<dbReference type="PANTHER" id="PTHR30111">
    <property type="entry name" value="33 KDA CHAPERONIN"/>
    <property type="match status" value="1"/>
</dbReference>
<dbReference type="InterPro" id="IPR000397">
    <property type="entry name" value="Heat_shock_Hsp33"/>
</dbReference>
<evidence type="ECO:0000256" key="4">
    <source>
        <dbReference type="ARBA" id="ARBA00023186"/>
    </source>
</evidence>
<dbReference type="EMBL" id="JAUSWP010000002">
    <property type="protein sequence ID" value="MDQ0567669.1"/>
    <property type="molecule type" value="Genomic_DNA"/>
</dbReference>
<dbReference type="InterPro" id="IPR016153">
    <property type="entry name" value="Heat_shock_Hsp33_N"/>
</dbReference>
<dbReference type="PIRSF" id="PIRSF005261">
    <property type="entry name" value="Heat_shock_Hsp33"/>
    <property type="match status" value="1"/>
</dbReference>
<evidence type="ECO:0000256" key="5">
    <source>
        <dbReference type="ARBA" id="ARBA00023284"/>
    </source>
</evidence>
<evidence type="ECO:0000256" key="3">
    <source>
        <dbReference type="ARBA" id="ARBA00023157"/>
    </source>
</evidence>
<evidence type="ECO:0000313" key="7">
    <source>
        <dbReference type="Proteomes" id="UP001236620"/>
    </source>
</evidence>
<accession>A0ABU0NDZ7</accession>
<comment type="caution">
    <text evidence="6">The sequence shown here is derived from an EMBL/GenBank/DDBJ whole genome shotgun (WGS) entry which is preliminary data.</text>
</comment>
<dbReference type="Gene3D" id="3.55.30.10">
    <property type="entry name" value="Hsp33 domain"/>
    <property type="match status" value="1"/>
</dbReference>
<evidence type="ECO:0000256" key="2">
    <source>
        <dbReference type="ARBA" id="ARBA00022833"/>
    </source>
</evidence>
<keyword evidence="5" id="KW-0676">Redox-active center</keyword>
<sequence>MDIRIRATSKKYNVKISIVDITESMQEIIKLQKANVFANIVLSKFTAANTLIGMESKDNDKTFSNWTTSDGAIKTMIAEFQNNKIRSYIQNKQFDPMNYINKIDVDPVIATAGKKGFLVVSRDLGLKDPYVSNVEINFGNIDYDFTNYWTKSSQTNSFLITDCKLDDNLEIQKVVGIMIQMFPGYTKENLDAISEKLGNTNFIKEVLLKSTNYQALIKEIIEDAEILEQKEIKFECTCSTDKVFNSLKLLPKEEIKDIIDKKEEVSILCEFCNKKYTIGLEDIAKLLN</sequence>
<proteinExistence type="predicted"/>
<keyword evidence="1" id="KW-0963">Cytoplasm</keyword>
<dbReference type="Pfam" id="PF01430">
    <property type="entry name" value="HSP33"/>
    <property type="match status" value="1"/>
</dbReference>
<dbReference type="RefSeq" id="WP_307444506.1">
    <property type="nucleotide sequence ID" value="NZ_JAUSWP010000002.1"/>
</dbReference>
<organism evidence="6 7">
    <name type="scientific">Mycoplasma yeatsii</name>
    <dbReference type="NCBI Taxonomy" id="51365"/>
    <lineage>
        <taxon>Bacteria</taxon>
        <taxon>Bacillati</taxon>
        <taxon>Mycoplasmatota</taxon>
        <taxon>Mollicutes</taxon>
        <taxon>Mycoplasmataceae</taxon>
        <taxon>Mycoplasma</taxon>
    </lineage>
</organism>
<dbReference type="SUPFAM" id="SSF64397">
    <property type="entry name" value="Hsp33 domain"/>
    <property type="match status" value="1"/>
</dbReference>
<dbReference type="Gene3D" id="3.90.1280.10">
    <property type="entry name" value="HSP33 redox switch-like"/>
    <property type="match status" value="1"/>
</dbReference>
<evidence type="ECO:0000256" key="1">
    <source>
        <dbReference type="ARBA" id="ARBA00022490"/>
    </source>
</evidence>
<dbReference type="SUPFAM" id="SSF118352">
    <property type="entry name" value="HSP33 redox switch-like"/>
    <property type="match status" value="1"/>
</dbReference>
<keyword evidence="4" id="KW-0143">Chaperone</keyword>
<dbReference type="PANTHER" id="PTHR30111:SF1">
    <property type="entry name" value="33 KDA CHAPERONIN"/>
    <property type="match status" value="1"/>
</dbReference>
<name>A0ABU0NDZ7_9MOLU</name>
<keyword evidence="3" id="KW-1015">Disulfide bond</keyword>
<evidence type="ECO:0000313" key="6">
    <source>
        <dbReference type="EMBL" id="MDQ0567669.1"/>
    </source>
</evidence>